<keyword evidence="2" id="KW-0808">Transferase</keyword>
<proteinExistence type="predicted"/>
<dbReference type="Pfam" id="PF01909">
    <property type="entry name" value="NTP_transf_2"/>
    <property type="match status" value="1"/>
</dbReference>
<protein>
    <submittedName>
        <fullName evidence="2">Nucleotidyltransferase domain-containing protein</fullName>
    </submittedName>
</protein>
<dbReference type="InterPro" id="IPR002934">
    <property type="entry name" value="Polymerase_NTP_transf_dom"/>
</dbReference>
<dbReference type="STRING" id="561176.SAMN04488561_4640"/>
<dbReference type="AlphaFoldDB" id="A0A1H5PL18"/>
<accession>A0A1H5PL18</accession>
<gene>
    <name evidence="2" type="ORF">SAMN04488561_4640</name>
</gene>
<dbReference type="CDD" id="cd05403">
    <property type="entry name" value="NT_KNTase_like"/>
    <property type="match status" value="1"/>
</dbReference>
<evidence type="ECO:0000259" key="1">
    <source>
        <dbReference type="Pfam" id="PF01909"/>
    </source>
</evidence>
<evidence type="ECO:0000313" key="2">
    <source>
        <dbReference type="EMBL" id="SEF14446.1"/>
    </source>
</evidence>
<keyword evidence="3" id="KW-1185">Reference proteome</keyword>
<dbReference type="EMBL" id="FNUC01000004">
    <property type="protein sequence ID" value="SEF14446.1"/>
    <property type="molecule type" value="Genomic_DNA"/>
</dbReference>
<dbReference type="RefSeq" id="WP_069109446.1">
    <property type="nucleotide sequence ID" value="NZ_FNUC01000004.1"/>
</dbReference>
<dbReference type="Proteomes" id="UP000181980">
    <property type="component" value="Unassembled WGS sequence"/>
</dbReference>
<evidence type="ECO:0000313" key="3">
    <source>
        <dbReference type="Proteomes" id="UP000181980"/>
    </source>
</evidence>
<feature type="domain" description="Polymerase nucleotidyl transferase" evidence="1">
    <location>
        <begin position="24"/>
        <end position="61"/>
    </location>
</feature>
<name>A0A1H5PL18_9ACTN</name>
<dbReference type="InterPro" id="IPR043519">
    <property type="entry name" value="NT_sf"/>
</dbReference>
<sequence length="316" mass="34541">MQETDPRLRHWRTRLAARAEEAATAVGAIPGVAGVVLGGSFGRGEHWPLSDLDLIVVGAGRPVAELAAEVDQCAYQLSEMWGTSGIYTAVDAGRLTFDAGELGEDPAGRMDDHRWLHGLDKVYGGRPARDDDGVASALLELSARRRFDEAVVGRRVEAWLATARRSLADAERRADDDATAAWIAVRQAATAIAEVATERWGERAGSLGRYWTLFEARAHRHGDPAFADRLLTAAHAHPTPPVDVPEWLADRIALSYEARQLVGEDVTPEQNARDNQLAYAGLYHRRFPRSAYTWMRPPPDAGVRAAVGALRTLARL</sequence>
<dbReference type="GO" id="GO:0016779">
    <property type="term" value="F:nucleotidyltransferase activity"/>
    <property type="evidence" value="ECO:0007669"/>
    <property type="project" value="InterPro"/>
</dbReference>
<reference evidence="3" key="1">
    <citation type="submission" date="2016-10" db="EMBL/GenBank/DDBJ databases">
        <authorList>
            <person name="Varghese N."/>
            <person name="Submissions S."/>
        </authorList>
    </citation>
    <scope>NUCLEOTIDE SEQUENCE [LARGE SCALE GENOMIC DNA]</scope>
    <source>
        <strain evidence="3">DSM 45237</strain>
    </source>
</reference>
<dbReference type="SUPFAM" id="SSF81301">
    <property type="entry name" value="Nucleotidyltransferase"/>
    <property type="match status" value="1"/>
</dbReference>
<organism evidence="2 3">
    <name type="scientific">Jiangella alba</name>
    <dbReference type="NCBI Taxonomy" id="561176"/>
    <lineage>
        <taxon>Bacteria</taxon>
        <taxon>Bacillati</taxon>
        <taxon>Actinomycetota</taxon>
        <taxon>Actinomycetes</taxon>
        <taxon>Jiangellales</taxon>
        <taxon>Jiangellaceae</taxon>
        <taxon>Jiangella</taxon>
    </lineage>
</organism>